<gene>
    <name evidence="3" type="ORF">ADK38_31235</name>
</gene>
<evidence type="ECO:0000256" key="1">
    <source>
        <dbReference type="SAM" id="MobiDB-lite"/>
    </source>
</evidence>
<feature type="chain" id="PRO_5046264088" description="Lipoprotein" evidence="2">
    <location>
        <begin position="22"/>
        <end position="260"/>
    </location>
</feature>
<organism evidence="3 4">
    <name type="scientific">Streptomyces varsoviensis</name>
    <dbReference type="NCBI Taxonomy" id="67373"/>
    <lineage>
        <taxon>Bacteria</taxon>
        <taxon>Bacillati</taxon>
        <taxon>Actinomycetota</taxon>
        <taxon>Actinomycetes</taxon>
        <taxon>Kitasatosporales</taxon>
        <taxon>Streptomycetaceae</taxon>
        <taxon>Streptomyces</taxon>
    </lineage>
</organism>
<sequence length="260" mass="26993">MTKRYGMWAAAICTAATVGLAGCGSEDSDDAKGKGDKGALGGLSAQEISKKARGELSSASALRLKADTDSGAAASKMDIAADDKNNCAGTTSLPTGKGSVEVVKRGDEVWLKPDADVWTAATGDPKKGAVAAKAAGDRYLHGKTSETLLKQMASACDELKTFQKKIAGDNAGDEKLKKGKETTQDGKRVLPLTAKGEDGTKTTIYVAAEGRPQLLKIASKQNGKSSTMEFTDYGKPVAVNPPSEKQSMSVAEFKKAVQKG</sequence>
<feature type="region of interest" description="Disordered" evidence="1">
    <location>
        <begin position="25"/>
        <end position="44"/>
    </location>
</feature>
<dbReference type="EMBL" id="LGUT01002855">
    <property type="protein sequence ID" value="KOG86404.1"/>
    <property type="molecule type" value="Genomic_DNA"/>
</dbReference>
<feature type="region of interest" description="Disordered" evidence="1">
    <location>
        <begin position="221"/>
        <end position="260"/>
    </location>
</feature>
<evidence type="ECO:0008006" key="5">
    <source>
        <dbReference type="Google" id="ProtNLM"/>
    </source>
</evidence>
<dbReference type="PROSITE" id="PS51257">
    <property type="entry name" value="PROKAR_LIPOPROTEIN"/>
    <property type="match status" value="1"/>
</dbReference>
<dbReference type="Gene3D" id="2.50.20.20">
    <property type="match status" value="1"/>
</dbReference>
<protein>
    <recommendedName>
        <fullName evidence="5">Lipoprotein</fullName>
    </recommendedName>
</protein>
<keyword evidence="4" id="KW-1185">Reference proteome</keyword>
<dbReference type="RefSeq" id="WP_030891498.1">
    <property type="nucleotide sequence ID" value="NZ_JBIRHZ010000009.1"/>
</dbReference>
<name>A0ABR5IZ04_9ACTN</name>
<reference evidence="3 4" key="1">
    <citation type="submission" date="2015-07" db="EMBL/GenBank/DDBJ databases">
        <authorList>
            <person name="Ju K.-S."/>
            <person name="Doroghazi J.R."/>
            <person name="Metcalf W.W."/>
        </authorList>
    </citation>
    <scope>NUCLEOTIDE SEQUENCE [LARGE SCALE GENOMIC DNA]</scope>
    <source>
        <strain evidence="3 4">NRRL B-3589</strain>
    </source>
</reference>
<evidence type="ECO:0000313" key="3">
    <source>
        <dbReference type="EMBL" id="KOG86404.1"/>
    </source>
</evidence>
<dbReference type="Proteomes" id="UP000037020">
    <property type="component" value="Unassembled WGS sequence"/>
</dbReference>
<evidence type="ECO:0000313" key="4">
    <source>
        <dbReference type="Proteomes" id="UP000037020"/>
    </source>
</evidence>
<feature type="compositionally biased region" description="Basic and acidic residues" evidence="1">
    <location>
        <begin position="172"/>
        <end position="188"/>
    </location>
</feature>
<comment type="caution">
    <text evidence="3">The sequence shown here is derived from an EMBL/GenBank/DDBJ whole genome shotgun (WGS) entry which is preliminary data.</text>
</comment>
<accession>A0ABR5IZ04</accession>
<proteinExistence type="predicted"/>
<feature type="region of interest" description="Disordered" evidence="1">
    <location>
        <begin position="168"/>
        <end position="188"/>
    </location>
</feature>
<evidence type="ECO:0000256" key="2">
    <source>
        <dbReference type="SAM" id="SignalP"/>
    </source>
</evidence>
<keyword evidence="2" id="KW-0732">Signal</keyword>
<feature type="signal peptide" evidence="2">
    <location>
        <begin position="1"/>
        <end position="21"/>
    </location>
</feature>